<organism evidence="2 3">
    <name type="scientific">Vibrio parahaemolyticus</name>
    <dbReference type="NCBI Taxonomy" id="670"/>
    <lineage>
        <taxon>Bacteria</taxon>
        <taxon>Pseudomonadati</taxon>
        <taxon>Pseudomonadota</taxon>
        <taxon>Gammaproteobacteria</taxon>
        <taxon>Vibrionales</taxon>
        <taxon>Vibrionaceae</taxon>
        <taxon>Vibrio</taxon>
    </lineage>
</organism>
<dbReference type="PANTHER" id="PTHR44757">
    <property type="entry name" value="DIGUANYLATE CYCLASE DGCP"/>
    <property type="match status" value="1"/>
</dbReference>
<comment type="caution">
    <text evidence="2">The sequence shown here is derived from an EMBL/GenBank/DDBJ whole genome shotgun (WGS) entry which is preliminary data.</text>
</comment>
<name>A0A227J0V0_VIBPH</name>
<evidence type="ECO:0000313" key="2">
    <source>
        <dbReference type="EMBL" id="OXE28713.1"/>
    </source>
</evidence>
<feature type="non-terminal residue" evidence="2">
    <location>
        <position position="1"/>
    </location>
</feature>
<dbReference type="Gene3D" id="3.30.70.270">
    <property type="match status" value="1"/>
</dbReference>
<dbReference type="InterPro" id="IPR052155">
    <property type="entry name" value="Biofilm_reg_signaling"/>
</dbReference>
<gene>
    <name evidence="2" type="ORF">CA163_32445</name>
</gene>
<dbReference type="PROSITE" id="PS50887">
    <property type="entry name" value="GGDEF"/>
    <property type="match status" value="1"/>
</dbReference>
<dbReference type="EMBL" id="NIXT01004050">
    <property type="protein sequence ID" value="OXE28713.1"/>
    <property type="molecule type" value="Genomic_DNA"/>
</dbReference>
<feature type="domain" description="GGDEF" evidence="1">
    <location>
        <begin position="1"/>
        <end position="66"/>
    </location>
</feature>
<accession>A0A227J0V0</accession>
<dbReference type="Proteomes" id="UP000214596">
    <property type="component" value="Unassembled WGS sequence"/>
</dbReference>
<dbReference type="AlphaFoldDB" id="A0A227J0V0"/>
<dbReference type="InterPro" id="IPR029787">
    <property type="entry name" value="Nucleotide_cyclase"/>
</dbReference>
<protein>
    <recommendedName>
        <fullName evidence="1">GGDEF domain-containing protein</fullName>
    </recommendedName>
</protein>
<feature type="non-terminal residue" evidence="2">
    <location>
        <position position="95"/>
    </location>
</feature>
<evidence type="ECO:0000259" key="1">
    <source>
        <dbReference type="PROSITE" id="PS50887"/>
    </source>
</evidence>
<sequence>EIANQIHRQVLSPLRLDSHNIRLTTSLGVAVYPEFGCNADSLLQLSSLAAQESKRRGKDIMSVYDPAFDATVKQRLYIERELSRSIHDLSQFELW</sequence>
<proteinExistence type="predicted"/>
<reference evidence="2 3" key="1">
    <citation type="journal article" date="2017" name="Appl. Environ. Microbiol.">
        <title>Parallel evolution of two clades of a major Atlantic endemic Vibrio parahaemolyticus pathogen lineage by independent acquisition of related pathogenicity islands.</title>
        <authorList>
            <person name="Xu F."/>
            <person name="Gonzalez-Escalona N."/>
            <person name="Drees K.P."/>
            <person name="Sebra R.P."/>
            <person name="Cooper V.S."/>
            <person name="Jones S.H."/>
            <person name="Whistler C.A."/>
        </authorList>
    </citation>
    <scope>NUCLEOTIDE SEQUENCE [LARGE SCALE GENOMIC DNA]</scope>
    <source>
        <strain evidence="2 3">MAVP-3</strain>
    </source>
</reference>
<dbReference type="InterPro" id="IPR000160">
    <property type="entry name" value="GGDEF_dom"/>
</dbReference>
<dbReference type="SUPFAM" id="SSF55073">
    <property type="entry name" value="Nucleotide cyclase"/>
    <property type="match status" value="1"/>
</dbReference>
<dbReference type="PANTHER" id="PTHR44757:SF2">
    <property type="entry name" value="BIOFILM ARCHITECTURE MAINTENANCE PROTEIN MBAA"/>
    <property type="match status" value="1"/>
</dbReference>
<dbReference type="InterPro" id="IPR043128">
    <property type="entry name" value="Rev_trsase/Diguanyl_cyclase"/>
</dbReference>
<evidence type="ECO:0000313" key="3">
    <source>
        <dbReference type="Proteomes" id="UP000214596"/>
    </source>
</evidence>